<proteinExistence type="predicted"/>
<evidence type="ECO:0000313" key="2">
    <source>
        <dbReference type="EMBL" id="CAL5974502.1"/>
    </source>
</evidence>
<keyword evidence="1" id="KW-0472">Membrane</keyword>
<dbReference type="AlphaFoldDB" id="A0AA86P128"/>
<protein>
    <submittedName>
        <fullName evidence="1">Transmembrane domain-containing protein</fullName>
    </submittedName>
    <submittedName>
        <fullName evidence="2">Transmembrane_domain-containing protein</fullName>
    </submittedName>
</protein>
<organism evidence="1">
    <name type="scientific">Hexamita inflata</name>
    <dbReference type="NCBI Taxonomy" id="28002"/>
    <lineage>
        <taxon>Eukaryota</taxon>
        <taxon>Metamonada</taxon>
        <taxon>Diplomonadida</taxon>
        <taxon>Hexamitidae</taxon>
        <taxon>Hexamitinae</taxon>
        <taxon>Hexamita</taxon>
    </lineage>
</organism>
<dbReference type="EMBL" id="CATOUU010000464">
    <property type="protein sequence ID" value="CAI9930607.1"/>
    <property type="molecule type" value="Genomic_DNA"/>
</dbReference>
<gene>
    <name evidence="1" type="ORF">HINF_LOCUS18252</name>
    <name evidence="2" type="ORF">HINF_LOCUS2885</name>
</gene>
<keyword evidence="1" id="KW-0812">Transmembrane</keyword>
<evidence type="ECO:0000313" key="1">
    <source>
        <dbReference type="EMBL" id="CAI9930607.1"/>
    </source>
</evidence>
<evidence type="ECO:0000313" key="3">
    <source>
        <dbReference type="Proteomes" id="UP001642409"/>
    </source>
</evidence>
<sequence>MTYQSPIAMKNQCQQPQQFQQVPTFEAVTLHGDKIQPLNQQQMIVPQVKILSCSDIVCGCQAPQFEHCQSFCGFCVACLGSGLECCCCYGCARADCCAVCCAGVGLNFLSFLIYGMDELNHPPLFEYRHPSSFQKWPECLQVRVNLAQFGIFSVSDLVFHFSYRHLFQKYSENFIKFLVS</sequence>
<reference evidence="1" key="1">
    <citation type="submission" date="2023-06" db="EMBL/GenBank/DDBJ databases">
        <authorList>
            <person name="Kurt Z."/>
        </authorList>
    </citation>
    <scope>NUCLEOTIDE SEQUENCE</scope>
</reference>
<keyword evidence="3" id="KW-1185">Reference proteome</keyword>
<accession>A0AA86P128</accession>
<dbReference type="EMBL" id="CAXDID020000005">
    <property type="protein sequence ID" value="CAL5974502.1"/>
    <property type="molecule type" value="Genomic_DNA"/>
</dbReference>
<comment type="caution">
    <text evidence="1">The sequence shown here is derived from an EMBL/GenBank/DDBJ whole genome shotgun (WGS) entry which is preliminary data.</text>
</comment>
<name>A0AA86P128_9EUKA</name>
<dbReference type="Proteomes" id="UP001642409">
    <property type="component" value="Unassembled WGS sequence"/>
</dbReference>
<reference evidence="2 3" key="2">
    <citation type="submission" date="2024-07" db="EMBL/GenBank/DDBJ databases">
        <authorList>
            <person name="Akdeniz Z."/>
        </authorList>
    </citation>
    <scope>NUCLEOTIDE SEQUENCE [LARGE SCALE GENOMIC DNA]</scope>
</reference>